<feature type="compositionally biased region" description="Basic and acidic residues" evidence="4">
    <location>
        <begin position="1068"/>
        <end position="1090"/>
    </location>
</feature>
<feature type="compositionally biased region" description="Basic residues" evidence="4">
    <location>
        <begin position="1"/>
        <end position="11"/>
    </location>
</feature>
<dbReference type="RefSeq" id="XP_031383434.1">
    <property type="nucleotide sequence ID" value="XM_031527574.1"/>
</dbReference>
<feature type="domain" description="TIR" evidence="5">
    <location>
        <begin position="38"/>
        <end position="206"/>
    </location>
</feature>
<dbReference type="InterPro" id="IPR042197">
    <property type="entry name" value="Apaf_helical"/>
</dbReference>
<sequence length="1115" mass="125423">MLPCLKKKKKRMEPQPRPPPTPLSPRTHQLTDFTQPDWKHDVFVSFRGEDTRKGFASHLFHALMQADIRCYRDVEQAERGQVVGPMLISAIHLSRIAIIIFSTNYADSKWCLQELVEILKCNKMYRDYGHMAIPIFYNVEPSEVRNQSGKFGKGFNRSQAKDQTEKEAWRAALREAGSISSWHLDNDARDEAEFIGLVVGDLSNRVFYFRSPYFTSNAVGLDHNVGHLISMLNIRSDDVRMVGIYGMEGIGKTAIAKAICSRLYNKFEGVSLLKDIRHADEEHKLVNLQKQLLQDILKIKQVMLSDRKNHNMREIRTRLSQKKILLVLDNLDKKEQSYFFTGERDFLGPGSRILITTRDEQLLDDLGVHEKFMVLGLNPQDSLQLFCHHAFDQGNPKEGYEELSRGLVHYAGGIPSAIETFTDFLSGKVKDEWYQILEKLVKNPCLDSLGVYLTSVSSIVPFKSVGPCGGSGSPYDDRAHTTVRKIFVVFESVIHSITIEYDDDGCLVRSCPHGGLYAPRTSRVHQVALDYPNEFLISISGYIAENYGFRVIRSLRFHSNRRMYGPFGEETGTAFTIPPVDNGRIIGFFGNCDSTFLDSIGAHFGPVPHPYPFNSMTDFDSESETWDNKKHMDIRQIDVVSSASVIESISVLYDNYGHPLGPFTHGRAAGGEKHTIKLDYPYEYLTSISGYMDKVLGKERVRSLTFQSNKRKYGPFGQEKGRHFPVQWNSGKIVGFFGQVNDDSQLESIRAHLELVSHIHPFRNAGPFGDEGGRPWDDGNNSNLRKIVLSWGRVINSIWCVYEKDGIIVEGCRHGRTSGSNEFTIELDYTNGEYISMLSGYYGKVEGVNCIISLRFQSNIRAYGHFGGDERRINGTFFRTPWNIGMINGFYGRSGRSFLNAIGAHFAPVYHKLPLKAIGPFGDDSRHQWDDGKHTGIRQINLRMGQILDSIKCIYDDNGNVVEGSKHGGDGGIPFEIKFDYPGEYLKSISGHIGQLGSHVCVRSLTLGTNRRTIGPFGSEDGTPFSFTSNNGKIVGFFGSTSAYLHSIGMHVELFSDDQPIEENTPGRIRETTPRLREGNQESHFEESNQEKSLAIISSQNGSSDGSKMSSGDST</sequence>
<dbReference type="SUPFAM" id="SSF52200">
    <property type="entry name" value="Toll/Interleukin receptor TIR domain"/>
    <property type="match status" value="1"/>
</dbReference>
<feature type="region of interest" description="Disordered" evidence="4">
    <location>
        <begin position="1059"/>
        <end position="1115"/>
    </location>
</feature>
<dbReference type="InterPro" id="IPR000157">
    <property type="entry name" value="TIR_dom"/>
</dbReference>
<dbReference type="PROSITE" id="PS51752">
    <property type="entry name" value="JACALIN_LECTIN"/>
    <property type="match status" value="4"/>
</dbReference>
<feature type="domain" description="Jacalin-type lectin" evidence="6">
    <location>
        <begin position="762"/>
        <end position="908"/>
    </location>
</feature>
<keyword evidence="3" id="KW-0520">NAD</keyword>
<evidence type="ECO:0000259" key="5">
    <source>
        <dbReference type="PROSITE" id="PS50104"/>
    </source>
</evidence>
<dbReference type="Gene3D" id="2.100.10.30">
    <property type="entry name" value="Jacalin-like lectin domain"/>
    <property type="match status" value="4"/>
</dbReference>
<dbReference type="Gene3D" id="3.40.50.10140">
    <property type="entry name" value="Toll/interleukin-1 receptor homology (TIR) domain"/>
    <property type="match status" value="1"/>
</dbReference>
<dbReference type="GeneID" id="116197429"/>
<keyword evidence="2" id="KW-0430">Lectin</keyword>
<dbReference type="InterPro" id="IPR027417">
    <property type="entry name" value="P-loop_NTPase"/>
</dbReference>
<dbReference type="Pfam" id="PF00931">
    <property type="entry name" value="NB-ARC"/>
    <property type="match status" value="1"/>
</dbReference>
<dbReference type="CDD" id="cd09612">
    <property type="entry name" value="Jacalin"/>
    <property type="match status" value="4"/>
</dbReference>
<dbReference type="SUPFAM" id="SSF52540">
    <property type="entry name" value="P-loop containing nucleoside triphosphate hydrolases"/>
    <property type="match status" value="1"/>
</dbReference>
<accession>A0A6P8CM58</accession>
<keyword evidence="7" id="KW-1185">Reference proteome</keyword>
<proteinExistence type="inferred from homology"/>
<dbReference type="FunFam" id="3.40.50.10140:FF:000007">
    <property type="entry name" value="Disease resistance protein (TIR-NBS-LRR class)"/>
    <property type="match status" value="1"/>
</dbReference>
<dbReference type="SMART" id="SM00915">
    <property type="entry name" value="Jacalin"/>
    <property type="match status" value="4"/>
</dbReference>
<dbReference type="InterPro" id="IPR035897">
    <property type="entry name" value="Toll_tir_struct_dom_sf"/>
</dbReference>
<dbReference type="SMART" id="SM00255">
    <property type="entry name" value="TIR"/>
    <property type="match status" value="1"/>
</dbReference>
<dbReference type="SUPFAM" id="SSF51101">
    <property type="entry name" value="Mannose-binding lectins"/>
    <property type="match status" value="4"/>
</dbReference>
<dbReference type="Pfam" id="PF01419">
    <property type="entry name" value="Jacalin"/>
    <property type="match status" value="4"/>
</dbReference>
<dbReference type="Proteomes" id="UP000515151">
    <property type="component" value="Chromosome 2"/>
</dbReference>
<evidence type="ECO:0000313" key="7">
    <source>
        <dbReference type="Proteomes" id="UP000515151"/>
    </source>
</evidence>
<feature type="domain" description="Jacalin-type lectin" evidence="6">
    <location>
        <begin position="461"/>
        <end position="606"/>
    </location>
</feature>
<dbReference type="PANTHER" id="PTHR47293:SF68">
    <property type="entry name" value="JACALIN-RELATED LECTIN 3"/>
    <property type="match status" value="1"/>
</dbReference>
<reference evidence="7" key="1">
    <citation type="journal article" date="2020" name="Plant Biotechnol. J.">
        <title>The pomegranate (Punica granatum L.) draft genome dissects genetic divergence between soft- and hard-seeded cultivars.</title>
        <authorList>
            <person name="Luo X."/>
            <person name="Li H."/>
            <person name="Wu Z."/>
            <person name="Yao W."/>
            <person name="Zhao P."/>
            <person name="Cao D."/>
            <person name="Yu H."/>
            <person name="Li K."/>
            <person name="Poudel K."/>
            <person name="Zhao D."/>
            <person name="Zhang F."/>
            <person name="Xia X."/>
            <person name="Chen L."/>
            <person name="Wang Q."/>
            <person name="Jing D."/>
            <person name="Cao S."/>
        </authorList>
    </citation>
    <scope>NUCLEOTIDE SEQUENCE [LARGE SCALE GENOMIC DNA]</scope>
    <source>
        <strain evidence="7">cv. Tunisia</strain>
    </source>
</reference>
<evidence type="ECO:0000259" key="6">
    <source>
        <dbReference type="PROSITE" id="PS51752"/>
    </source>
</evidence>
<dbReference type="InterPro" id="IPR001229">
    <property type="entry name" value="Jacalin-like_lectin_dom"/>
</dbReference>
<dbReference type="GO" id="GO:0043531">
    <property type="term" value="F:ADP binding"/>
    <property type="evidence" value="ECO:0007669"/>
    <property type="project" value="InterPro"/>
</dbReference>
<feature type="compositionally biased region" description="Low complexity" evidence="4">
    <location>
        <begin position="1098"/>
        <end position="1115"/>
    </location>
</feature>
<dbReference type="Gene3D" id="3.40.50.300">
    <property type="entry name" value="P-loop containing nucleotide triphosphate hydrolases"/>
    <property type="match status" value="1"/>
</dbReference>
<evidence type="ECO:0000256" key="3">
    <source>
        <dbReference type="ARBA" id="ARBA00023027"/>
    </source>
</evidence>
<dbReference type="GO" id="GO:0030246">
    <property type="term" value="F:carbohydrate binding"/>
    <property type="evidence" value="ECO:0007669"/>
    <property type="project" value="UniProtKB-KW"/>
</dbReference>
<dbReference type="InterPro" id="IPR033734">
    <property type="entry name" value="Jacalin-like_lectin_dom_plant"/>
</dbReference>
<dbReference type="AlphaFoldDB" id="A0A6P8CM58"/>
<dbReference type="PROSITE" id="PS50104">
    <property type="entry name" value="TIR"/>
    <property type="match status" value="1"/>
</dbReference>
<organism evidence="7 8">
    <name type="scientific">Punica granatum</name>
    <name type="common">Pomegranate</name>
    <dbReference type="NCBI Taxonomy" id="22663"/>
    <lineage>
        <taxon>Eukaryota</taxon>
        <taxon>Viridiplantae</taxon>
        <taxon>Streptophyta</taxon>
        <taxon>Embryophyta</taxon>
        <taxon>Tracheophyta</taxon>
        <taxon>Spermatophyta</taxon>
        <taxon>Magnoliopsida</taxon>
        <taxon>eudicotyledons</taxon>
        <taxon>Gunneridae</taxon>
        <taxon>Pentapetalae</taxon>
        <taxon>rosids</taxon>
        <taxon>malvids</taxon>
        <taxon>Myrtales</taxon>
        <taxon>Lythraceae</taxon>
        <taxon>Punica</taxon>
    </lineage>
</organism>
<dbReference type="OrthoDB" id="737179at2759"/>
<evidence type="ECO:0000256" key="4">
    <source>
        <dbReference type="SAM" id="MobiDB-lite"/>
    </source>
</evidence>
<protein>
    <submittedName>
        <fullName evidence="8">Uncharacterized protein LOC116197429</fullName>
    </submittedName>
</protein>
<evidence type="ECO:0000256" key="2">
    <source>
        <dbReference type="ARBA" id="ARBA00022734"/>
    </source>
</evidence>
<gene>
    <name evidence="8" type="primary">LOC116197429</name>
</gene>
<dbReference type="InterPro" id="IPR002182">
    <property type="entry name" value="NB-ARC"/>
</dbReference>
<dbReference type="Pfam" id="PF01582">
    <property type="entry name" value="TIR"/>
    <property type="match status" value="1"/>
</dbReference>
<reference evidence="8" key="2">
    <citation type="submission" date="2025-08" db="UniProtKB">
        <authorList>
            <consortium name="RefSeq"/>
        </authorList>
    </citation>
    <scope>IDENTIFICATION</scope>
    <source>
        <tissue evidence="8">Leaf</tissue>
    </source>
</reference>
<name>A0A6P8CM58_PUNGR</name>
<dbReference type="PRINTS" id="PR00364">
    <property type="entry name" value="DISEASERSIST"/>
</dbReference>
<evidence type="ECO:0000313" key="8">
    <source>
        <dbReference type="RefSeq" id="XP_031383434.1"/>
    </source>
</evidence>
<feature type="domain" description="Jacalin-type lectin" evidence="6">
    <location>
        <begin position="612"/>
        <end position="755"/>
    </location>
</feature>
<dbReference type="PANTHER" id="PTHR47293">
    <property type="entry name" value="JACALIN-RELATED LECTIN 3"/>
    <property type="match status" value="1"/>
</dbReference>
<dbReference type="InterPro" id="IPR036404">
    <property type="entry name" value="Jacalin-like_lectin_dom_sf"/>
</dbReference>
<feature type="region of interest" description="Disordered" evidence="4">
    <location>
        <begin position="1"/>
        <end position="29"/>
    </location>
</feature>
<dbReference type="Gene3D" id="1.10.8.430">
    <property type="entry name" value="Helical domain of apoptotic protease-activating factors"/>
    <property type="match status" value="1"/>
</dbReference>
<feature type="domain" description="Jacalin-type lectin" evidence="6">
    <location>
        <begin position="915"/>
        <end position="1054"/>
    </location>
</feature>
<evidence type="ECO:0000256" key="1">
    <source>
        <dbReference type="ARBA" id="ARBA00006568"/>
    </source>
</evidence>
<dbReference type="GO" id="GO:0007165">
    <property type="term" value="P:signal transduction"/>
    <property type="evidence" value="ECO:0007669"/>
    <property type="project" value="InterPro"/>
</dbReference>
<comment type="similarity">
    <text evidence="1">Belongs to the jacalin lectin family.</text>
</comment>